<name>A0A1I6XLN1_9FLAO</name>
<proteinExistence type="predicted"/>
<evidence type="ECO:0000313" key="1">
    <source>
        <dbReference type="EMBL" id="SFT39235.1"/>
    </source>
</evidence>
<reference evidence="1 2" key="1">
    <citation type="submission" date="2016-10" db="EMBL/GenBank/DDBJ databases">
        <authorList>
            <person name="de Groot N.N."/>
        </authorList>
    </citation>
    <scope>NUCLEOTIDE SEQUENCE [LARGE SCALE GENOMIC DNA]</scope>
    <source>
        <strain evidence="1 2">CGMCC 1.7005</strain>
    </source>
</reference>
<dbReference type="RefSeq" id="WP_090245558.1">
    <property type="nucleotide sequence ID" value="NZ_FPAS01000001.1"/>
</dbReference>
<gene>
    <name evidence="1" type="ORF">SAMN05216474_0300</name>
</gene>
<accession>A0A1I6XLN1</accession>
<evidence type="ECO:0000313" key="2">
    <source>
        <dbReference type="Proteomes" id="UP000236454"/>
    </source>
</evidence>
<dbReference type="AlphaFoldDB" id="A0A1I6XLN1"/>
<sequence>MSFKSENKTVDHSNELQSAKEILHLILHELILELSVSTEIKQIEFTTNFLHSSKKLHRVLRIPFDKSYGDKDYQKIAEDAKILIDKLFLDKHFNFKVSDRVLNEVLQYYQLEN</sequence>
<dbReference type="Proteomes" id="UP000236454">
    <property type="component" value="Unassembled WGS sequence"/>
</dbReference>
<dbReference type="STRING" id="477690.SAMN05216474_0300"/>
<organism evidence="1 2">
    <name type="scientific">Lishizhenia tianjinensis</name>
    <dbReference type="NCBI Taxonomy" id="477690"/>
    <lineage>
        <taxon>Bacteria</taxon>
        <taxon>Pseudomonadati</taxon>
        <taxon>Bacteroidota</taxon>
        <taxon>Flavobacteriia</taxon>
        <taxon>Flavobacteriales</taxon>
        <taxon>Crocinitomicaceae</taxon>
        <taxon>Lishizhenia</taxon>
    </lineage>
</organism>
<dbReference type="EMBL" id="FPAS01000001">
    <property type="protein sequence ID" value="SFT39235.1"/>
    <property type="molecule type" value="Genomic_DNA"/>
</dbReference>
<protein>
    <submittedName>
        <fullName evidence="1">Uncharacterized protein</fullName>
    </submittedName>
</protein>
<keyword evidence="2" id="KW-1185">Reference proteome</keyword>